<comment type="caution">
    <text evidence="2">The sequence shown here is derived from an EMBL/GenBank/DDBJ whole genome shotgun (WGS) entry which is preliminary data.</text>
</comment>
<proteinExistence type="predicted"/>
<dbReference type="EMBL" id="LAZR01004560">
    <property type="protein sequence ID" value="KKN07529.1"/>
    <property type="molecule type" value="Genomic_DNA"/>
</dbReference>
<feature type="non-terminal residue" evidence="2">
    <location>
        <position position="1"/>
    </location>
</feature>
<gene>
    <name evidence="2" type="ORF">LCGC14_1066070</name>
</gene>
<protein>
    <submittedName>
        <fullName evidence="2">Uncharacterized protein</fullName>
    </submittedName>
</protein>
<reference evidence="2" key="1">
    <citation type="journal article" date="2015" name="Nature">
        <title>Complex archaea that bridge the gap between prokaryotes and eukaryotes.</title>
        <authorList>
            <person name="Spang A."/>
            <person name="Saw J.H."/>
            <person name="Jorgensen S.L."/>
            <person name="Zaremba-Niedzwiedzka K."/>
            <person name="Martijn J."/>
            <person name="Lind A.E."/>
            <person name="van Eijk R."/>
            <person name="Schleper C."/>
            <person name="Guy L."/>
            <person name="Ettema T.J."/>
        </authorList>
    </citation>
    <scope>NUCLEOTIDE SEQUENCE</scope>
</reference>
<accession>A0A0F9MPG4</accession>
<organism evidence="2">
    <name type="scientific">marine sediment metagenome</name>
    <dbReference type="NCBI Taxonomy" id="412755"/>
    <lineage>
        <taxon>unclassified sequences</taxon>
        <taxon>metagenomes</taxon>
        <taxon>ecological metagenomes</taxon>
    </lineage>
</organism>
<evidence type="ECO:0000313" key="2">
    <source>
        <dbReference type="EMBL" id="KKN07529.1"/>
    </source>
</evidence>
<feature type="region of interest" description="Disordered" evidence="1">
    <location>
        <begin position="115"/>
        <end position="156"/>
    </location>
</feature>
<evidence type="ECO:0000256" key="1">
    <source>
        <dbReference type="SAM" id="MobiDB-lite"/>
    </source>
</evidence>
<name>A0A0F9MPG4_9ZZZZ</name>
<sequence>DGMFMRNKPLRNRTRDGRVWLPRHAPLVMMGCEALGTTYPQRRLYSCWGLAKTPMVNDRELTINPVSAQWRNIVIRHAKRQADSRRCLSITVFSSVDQPGDSEYLRELFKVNHTEHGKPDESHVSGIPTVRKGDDSAGRGIKKKRMPPGNEADRVF</sequence>
<dbReference type="AlphaFoldDB" id="A0A0F9MPG4"/>